<evidence type="ECO:0000313" key="3">
    <source>
        <dbReference type="Proteomes" id="UP000054217"/>
    </source>
</evidence>
<dbReference type="OrthoDB" id="2700925at2759"/>
<dbReference type="EMBL" id="KN832179">
    <property type="protein sequence ID" value="KIN93334.1"/>
    <property type="molecule type" value="Genomic_DNA"/>
</dbReference>
<dbReference type="Proteomes" id="UP000054217">
    <property type="component" value="Unassembled WGS sequence"/>
</dbReference>
<dbReference type="HOGENOM" id="CLU_035057_3_0_1"/>
<feature type="region of interest" description="Disordered" evidence="1">
    <location>
        <begin position="26"/>
        <end position="49"/>
    </location>
</feature>
<accession>A0A0C3MWQ9</accession>
<dbReference type="InParanoid" id="A0A0C3MWQ9"/>
<evidence type="ECO:0000256" key="1">
    <source>
        <dbReference type="SAM" id="MobiDB-lite"/>
    </source>
</evidence>
<keyword evidence="3" id="KW-1185">Reference proteome</keyword>
<reference evidence="2 3" key="1">
    <citation type="submission" date="2014-04" db="EMBL/GenBank/DDBJ databases">
        <authorList>
            <consortium name="DOE Joint Genome Institute"/>
            <person name="Kuo A."/>
            <person name="Kohler A."/>
            <person name="Costa M.D."/>
            <person name="Nagy L.G."/>
            <person name="Floudas D."/>
            <person name="Copeland A."/>
            <person name="Barry K.W."/>
            <person name="Cichocki N."/>
            <person name="Veneault-Fourrey C."/>
            <person name="LaButti K."/>
            <person name="Lindquist E.A."/>
            <person name="Lipzen A."/>
            <person name="Lundell T."/>
            <person name="Morin E."/>
            <person name="Murat C."/>
            <person name="Sun H."/>
            <person name="Tunlid A."/>
            <person name="Henrissat B."/>
            <person name="Grigoriev I.V."/>
            <person name="Hibbett D.S."/>
            <person name="Martin F."/>
            <person name="Nordberg H.P."/>
            <person name="Cantor M.N."/>
            <person name="Hua S.X."/>
        </authorList>
    </citation>
    <scope>NUCLEOTIDE SEQUENCE [LARGE SCALE GENOMIC DNA]</scope>
    <source>
        <strain evidence="2 3">Marx 270</strain>
    </source>
</reference>
<dbReference type="AlphaFoldDB" id="A0A0C3MWQ9"/>
<sequence length="110" mass="12786">PVDKLQIEFKPFFAIATGLLNEPGGIEESVQSDAPSGTEIPEVENPHKQSTASFVERLRVLEARAEDEEFKLEQIYRLLEMLARRVTHRIETARARWEELRRLKDDLRDL</sequence>
<evidence type="ECO:0000313" key="2">
    <source>
        <dbReference type="EMBL" id="KIN93334.1"/>
    </source>
</evidence>
<gene>
    <name evidence="2" type="ORF">M404DRAFT_36177</name>
</gene>
<feature type="non-terminal residue" evidence="2">
    <location>
        <position position="1"/>
    </location>
</feature>
<organism evidence="2 3">
    <name type="scientific">Pisolithus tinctorius Marx 270</name>
    <dbReference type="NCBI Taxonomy" id="870435"/>
    <lineage>
        <taxon>Eukaryota</taxon>
        <taxon>Fungi</taxon>
        <taxon>Dikarya</taxon>
        <taxon>Basidiomycota</taxon>
        <taxon>Agaricomycotina</taxon>
        <taxon>Agaricomycetes</taxon>
        <taxon>Agaricomycetidae</taxon>
        <taxon>Boletales</taxon>
        <taxon>Sclerodermatineae</taxon>
        <taxon>Pisolithaceae</taxon>
        <taxon>Pisolithus</taxon>
    </lineage>
</organism>
<name>A0A0C3MWQ9_PISTI</name>
<reference evidence="3" key="2">
    <citation type="submission" date="2015-01" db="EMBL/GenBank/DDBJ databases">
        <title>Evolutionary Origins and Diversification of the Mycorrhizal Mutualists.</title>
        <authorList>
            <consortium name="DOE Joint Genome Institute"/>
            <consortium name="Mycorrhizal Genomics Consortium"/>
            <person name="Kohler A."/>
            <person name="Kuo A."/>
            <person name="Nagy L.G."/>
            <person name="Floudas D."/>
            <person name="Copeland A."/>
            <person name="Barry K.W."/>
            <person name="Cichocki N."/>
            <person name="Veneault-Fourrey C."/>
            <person name="LaButti K."/>
            <person name="Lindquist E.A."/>
            <person name="Lipzen A."/>
            <person name="Lundell T."/>
            <person name="Morin E."/>
            <person name="Murat C."/>
            <person name="Riley R."/>
            <person name="Ohm R."/>
            <person name="Sun H."/>
            <person name="Tunlid A."/>
            <person name="Henrissat B."/>
            <person name="Grigoriev I.V."/>
            <person name="Hibbett D.S."/>
            <person name="Martin F."/>
        </authorList>
    </citation>
    <scope>NUCLEOTIDE SEQUENCE [LARGE SCALE GENOMIC DNA]</scope>
    <source>
        <strain evidence="3">Marx 270</strain>
    </source>
</reference>
<protein>
    <submittedName>
        <fullName evidence="2">Uncharacterized protein</fullName>
    </submittedName>
</protein>
<proteinExistence type="predicted"/>